<evidence type="ECO:0000313" key="3">
    <source>
        <dbReference type="EMBL" id="KAB8069822.1"/>
    </source>
</evidence>
<evidence type="ECO:0000313" key="4">
    <source>
        <dbReference type="Proteomes" id="UP000326565"/>
    </source>
</evidence>
<dbReference type="AlphaFoldDB" id="A0A5N5WRU2"/>
<dbReference type="Pfam" id="PF13259">
    <property type="entry name" value="clamp_Gag1-like"/>
    <property type="match status" value="1"/>
</dbReference>
<feature type="region of interest" description="Disordered" evidence="1">
    <location>
        <begin position="140"/>
        <end position="203"/>
    </location>
</feature>
<feature type="compositionally biased region" description="Low complexity" evidence="1">
    <location>
        <begin position="60"/>
        <end position="77"/>
    </location>
</feature>
<feature type="domain" description="Gag1-like clamp" evidence="2">
    <location>
        <begin position="93"/>
        <end position="312"/>
    </location>
</feature>
<reference evidence="3 4" key="1">
    <citation type="submission" date="2019-04" db="EMBL/GenBank/DDBJ databases">
        <title>Friends and foes A comparative genomics study of 23 Aspergillus species from section Flavi.</title>
        <authorList>
            <consortium name="DOE Joint Genome Institute"/>
            <person name="Kjaerbolling I."/>
            <person name="Vesth T."/>
            <person name="Frisvad J.C."/>
            <person name="Nybo J.L."/>
            <person name="Theobald S."/>
            <person name="Kildgaard S."/>
            <person name="Isbrandt T."/>
            <person name="Kuo A."/>
            <person name="Sato A."/>
            <person name="Lyhne E.K."/>
            <person name="Kogle M.E."/>
            <person name="Wiebenga A."/>
            <person name="Kun R.S."/>
            <person name="Lubbers R.J."/>
            <person name="Makela M.R."/>
            <person name="Barry K."/>
            <person name="Chovatia M."/>
            <person name="Clum A."/>
            <person name="Daum C."/>
            <person name="Haridas S."/>
            <person name="He G."/>
            <person name="LaButti K."/>
            <person name="Lipzen A."/>
            <person name="Mondo S."/>
            <person name="Riley R."/>
            <person name="Salamov A."/>
            <person name="Simmons B.A."/>
            <person name="Magnuson J.K."/>
            <person name="Henrissat B."/>
            <person name="Mortensen U.H."/>
            <person name="Larsen T.O."/>
            <person name="Devries R.P."/>
            <person name="Grigoriev I.V."/>
            <person name="Machida M."/>
            <person name="Baker S.E."/>
            <person name="Andersen M.R."/>
        </authorList>
    </citation>
    <scope>NUCLEOTIDE SEQUENCE [LARGE SCALE GENOMIC DNA]</scope>
    <source>
        <strain evidence="3 4">CBS 151.66</strain>
    </source>
</reference>
<dbReference type="OrthoDB" id="5422958at2759"/>
<evidence type="ECO:0000259" key="2">
    <source>
        <dbReference type="Pfam" id="PF13259"/>
    </source>
</evidence>
<feature type="region of interest" description="Disordered" evidence="1">
    <location>
        <begin position="60"/>
        <end position="109"/>
    </location>
</feature>
<protein>
    <recommendedName>
        <fullName evidence="2">Gag1-like clamp domain-containing protein</fullName>
    </recommendedName>
</protein>
<dbReference type="InterPro" id="IPR053274">
    <property type="entry name" value="Fluconazole_resistance"/>
</dbReference>
<dbReference type="PANTHER" id="PTHR28065">
    <property type="entry name" value="FREQUENIN"/>
    <property type="match status" value="1"/>
</dbReference>
<feature type="region of interest" description="Disordered" evidence="1">
    <location>
        <begin position="365"/>
        <end position="396"/>
    </location>
</feature>
<proteinExistence type="predicted"/>
<accession>A0A5N5WRU2</accession>
<dbReference type="InterPro" id="IPR025124">
    <property type="entry name" value="Gag1-like_clamp"/>
</dbReference>
<dbReference type="Proteomes" id="UP000326565">
    <property type="component" value="Unassembled WGS sequence"/>
</dbReference>
<dbReference type="EMBL" id="ML732325">
    <property type="protein sequence ID" value="KAB8069822.1"/>
    <property type="molecule type" value="Genomic_DNA"/>
</dbReference>
<dbReference type="PANTHER" id="PTHR28065:SF1">
    <property type="entry name" value="DUF4050 DOMAIN-CONTAINING PROTEIN"/>
    <property type="match status" value="1"/>
</dbReference>
<evidence type="ECO:0000256" key="1">
    <source>
        <dbReference type="SAM" id="MobiDB-lite"/>
    </source>
</evidence>
<name>A0A5N5WRU2_9EURO</name>
<organism evidence="3 4">
    <name type="scientific">Aspergillus leporis</name>
    <dbReference type="NCBI Taxonomy" id="41062"/>
    <lineage>
        <taxon>Eukaryota</taxon>
        <taxon>Fungi</taxon>
        <taxon>Dikarya</taxon>
        <taxon>Ascomycota</taxon>
        <taxon>Pezizomycotina</taxon>
        <taxon>Eurotiomycetes</taxon>
        <taxon>Eurotiomycetidae</taxon>
        <taxon>Eurotiales</taxon>
        <taxon>Aspergillaceae</taxon>
        <taxon>Aspergillus</taxon>
        <taxon>Aspergillus subgen. Circumdati</taxon>
    </lineage>
</organism>
<feature type="compositionally biased region" description="Basic residues" evidence="1">
    <location>
        <begin position="368"/>
        <end position="378"/>
    </location>
</feature>
<feature type="region of interest" description="Disordered" evidence="1">
    <location>
        <begin position="332"/>
        <end position="353"/>
    </location>
</feature>
<gene>
    <name evidence="3" type="ORF">BDV29DRAFT_182060</name>
</gene>
<keyword evidence="4" id="KW-1185">Reference proteome</keyword>
<feature type="region of interest" description="Disordered" evidence="1">
    <location>
        <begin position="25"/>
        <end position="46"/>
    </location>
</feature>
<sequence length="396" mass="43035">MTTEARDSAIRDAKRYVRDIVRNDWTFQPSSDTGAPASVSPPLPEQEVTEWRLRIYDSSGSELEPLSSPTLASPASGYDSAQLESPNLSWHGEERSERRRKRRRQMEEEMRWNEGLRTWVERRDAWTGARPREEIVARRQQRLAQEVPSRPLSSASEDANAGDLASRTEASLSIAEKDGSEVQPAAKEQNHKDSTETGITEAGTALRDATATTATTTTIVDATTPAPAPATAAATAIASSVAHQGSEEDPFIPVVPSLISTSNPIRASITPSMYPSIYSKVVVQGLTPTVPINLADVTKAMVQGWKSDGQWPPKPATTSIVLQDTATVPKIQDAQASGEAPPSPESKRRSGVASAVRKVLHFSGFHPHPFHRRSSHGGHQHEGDVDGAVNIEHLER</sequence>